<comment type="caution">
    <text evidence="4">The sequence shown here is derived from an EMBL/GenBank/DDBJ whole genome shotgun (WGS) entry which is preliminary data.</text>
</comment>
<protein>
    <submittedName>
        <fullName evidence="4">Peptidoglycan-binding protein</fullName>
    </submittedName>
</protein>
<dbReference type="InterPro" id="IPR002477">
    <property type="entry name" value="Peptidoglycan-bd-like"/>
</dbReference>
<proteinExistence type="predicted"/>
<name>A0ABT2JC50_9PSEU</name>
<dbReference type="RefSeq" id="WP_260192976.1">
    <property type="nucleotide sequence ID" value="NZ_JAFFZE010000015.1"/>
</dbReference>
<dbReference type="SUPFAM" id="SSF47090">
    <property type="entry name" value="PGBD-like"/>
    <property type="match status" value="1"/>
</dbReference>
<dbReference type="Gene3D" id="1.10.101.10">
    <property type="entry name" value="PGBD-like superfamily/PGBD"/>
    <property type="match status" value="1"/>
</dbReference>
<keyword evidence="5" id="KW-1185">Reference proteome</keyword>
<organism evidence="4 5">
    <name type="scientific">Actinophytocola gossypii</name>
    <dbReference type="NCBI Taxonomy" id="2812003"/>
    <lineage>
        <taxon>Bacteria</taxon>
        <taxon>Bacillati</taxon>
        <taxon>Actinomycetota</taxon>
        <taxon>Actinomycetes</taxon>
        <taxon>Pseudonocardiales</taxon>
        <taxon>Pseudonocardiaceae</taxon>
    </lineage>
</organism>
<gene>
    <name evidence="4" type="ORF">JT362_20050</name>
</gene>
<dbReference type="EMBL" id="JAFFZE010000015">
    <property type="protein sequence ID" value="MCT2585417.1"/>
    <property type="molecule type" value="Genomic_DNA"/>
</dbReference>
<dbReference type="Gene3D" id="2.40.420.20">
    <property type="match status" value="1"/>
</dbReference>
<comment type="subcellular location">
    <subcellularLocation>
        <location evidence="1">Cell envelope</location>
    </subcellularLocation>
</comment>
<dbReference type="InterPro" id="IPR036365">
    <property type="entry name" value="PGBD-like_sf"/>
</dbReference>
<dbReference type="PANTHER" id="PTHR32347">
    <property type="entry name" value="EFFLUX SYSTEM COMPONENT YKNX-RELATED"/>
    <property type="match status" value="1"/>
</dbReference>
<evidence type="ECO:0000256" key="1">
    <source>
        <dbReference type="ARBA" id="ARBA00004196"/>
    </source>
</evidence>
<evidence type="ECO:0000256" key="2">
    <source>
        <dbReference type="ARBA" id="ARBA00023054"/>
    </source>
</evidence>
<dbReference type="Proteomes" id="UP001156441">
    <property type="component" value="Unassembled WGS sequence"/>
</dbReference>
<accession>A0ABT2JC50</accession>
<evidence type="ECO:0000313" key="4">
    <source>
        <dbReference type="EMBL" id="MCT2585417.1"/>
    </source>
</evidence>
<evidence type="ECO:0000259" key="3">
    <source>
        <dbReference type="Pfam" id="PF01471"/>
    </source>
</evidence>
<dbReference type="InterPro" id="IPR050465">
    <property type="entry name" value="UPF0194_transport"/>
</dbReference>
<dbReference type="InterPro" id="IPR036366">
    <property type="entry name" value="PGBDSf"/>
</dbReference>
<evidence type="ECO:0000313" key="5">
    <source>
        <dbReference type="Proteomes" id="UP001156441"/>
    </source>
</evidence>
<reference evidence="4 5" key="1">
    <citation type="submission" date="2021-02" db="EMBL/GenBank/DDBJ databases">
        <title>Actinophytocola xerophila sp. nov., isolated from soil of cotton cropping field.</title>
        <authorList>
            <person name="Huang R."/>
            <person name="Chen X."/>
            <person name="Ge X."/>
            <person name="Liu W."/>
        </authorList>
    </citation>
    <scope>NUCLEOTIDE SEQUENCE [LARGE SCALE GENOMIC DNA]</scope>
    <source>
        <strain evidence="4 5">S1-96</strain>
    </source>
</reference>
<keyword evidence="2" id="KW-0175">Coiled coil</keyword>
<feature type="domain" description="Peptidoglycan binding-like" evidence="3">
    <location>
        <begin position="132"/>
        <end position="179"/>
    </location>
</feature>
<dbReference type="Pfam" id="PF01471">
    <property type="entry name" value="PG_binding_1"/>
    <property type="match status" value="1"/>
</dbReference>
<sequence length="363" mass="37144">MTEVEERRPRRKGRGWKVAVAVVVLAAGGATAAAVLRPGTGRSAAQTDADLPISTVEVTRQTLDDTHTADGELGYGETTTAVNRLRGTLTAVPDGGAVVKRGQALYAVDDQPVTLLYGAVPAYRTLAPGTEGADVRQLEENLAALGHTGFTVDEEYTGATAEAVSAWQASQGVEETGTVQLGRIVFAPGEARVDSVAAGVGEPVAPGVPVLAYTGTEKAVVVELDPADQRMARPGATVTATLPDGSTTPGRIAEVATVIEPGDGQGQEPATKVRVLVPLADQKAAEMWALASVDVTFTAERREDVLTVPVAALVALAEGGFGVEVVAGSASRYVPVRTGLFAGGRVEVTGDGLAEGTTVGVPE</sequence>